<gene>
    <name evidence="1" type="ORF">VNO77_43192</name>
</gene>
<proteinExistence type="predicted"/>
<protein>
    <submittedName>
        <fullName evidence="1">Uncharacterized protein</fullName>
    </submittedName>
</protein>
<dbReference type="Proteomes" id="UP001367508">
    <property type="component" value="Unassembled WGS sequence"/>
</dbReference>
<name>A0AAN9JXA3_CANGL</name>
<reference evidence="1 2" key="1">
    <citation type="submission" date="2024-01" db="EMBL/GenBank/DDBJ databases">
        <title>The genomes of 5 underutilized Papilionoideae crops provide insights into root nodulation and disease resistanc.</title>
        <authorList>
            <person name="Jiang F."/>
        </authorList>
    </citation>
    <scope>NUCLEOTIDE SEQUENCE [LARGE SCALE GENOMIC DNA]</scope>
    <source>
        <strain evidence="1">LVBAO_FW01</strain>
        <tissue evidence="1">Leaves</tissue>
    </source>
</reference>
<accession>A0AAN9JXA3</accession>
<comment type="caution">
    <text evidence="1">The sequence shown here is derived from an EMBL/GenBank/DDBJ whole genome shotgun (WGS) entry which is preliminary data.</text>
</comment>
<dbReference type="EMBL" id="JAYMYQ010000011">
    <property type="protein sequence ID" value="KAK7305289.1"/>
    <property type="molecule type" value="Genomic_DNA"/>
</dbReference>
<evidence type="ECO:0000313" key="1">
    <source>
        <dbReference type="EMBL" id="KAK7305289.1"/>
    </source>
</evidence>
<dbReference type="AlphaFoldDB" id="A0AAN9JXA3"/>
<evidence type="ECO:0000313" key="2">
    <source>
        <dbReference type="Proteomes" id="UP001367508"/>
    </source>
</evidence>
<keyword evidence="2" id="KW-1185">Reference proteome</keyword>
<organism evidence="1 2">
    <name type="scientific">Canavalia gladiata</name>
    <name type="common">Sword bean</name>
    <name type="synonym">Dolichos gladiatus</name>
    <dbReference type="NCBI Taxonomy" id="3824"/>
    <lineage>
        <taxon>Eukaryota</taxon>
        <taxon>Viridiplantae</taxon>
        <taxon>Streptophyta</taxon>
        <taxon>Embryophyta</taxon>
        <taxon>Tracheophyta</taxon>
        <taxon>Spermatophyta</taxon>
        <taxon>Magnoliopsida</taxon>
        <taxon>eudicotyledons</taxon>
        <taxon>Gunneridae</taxon>
        <taxon>Pentapetalae</taxon>
        <taxon>rosids</taxon>
        <taxon>fabids</taxon>
        <taxon>Fabales</taxon>
        <taxon>Fabaceae</taxon>
        <taxon>Papilionoideae</taxon>
        <taxon>50 kb inversion clade</taxon>
        <taxon>NPAAA clade</taxon>
        <taxon>indigoferoid/millettioid clade</taxon>
        <taxon>Phaseoleae</taxon>
        <taxon>Canavalia</taxon>
    </lineage>
</organism>
<sequence length="93" mass="10275">MLPHFEETYMDPTNGFPDWHQIGCLNCALWRGSFPSLSLRAHPDLGVSALRPKHKGVHGIGALTKKSSLGGNMKNMDIEGMRVGSTWPCPWSL</sequence>